<evidence type="ECO:0000256" key="2">
    <source>
        <dbReference type="ARBA" id="ARBA00022448"/>
    </source>
</evidence>
<accession>A0ABW4DQT6</accession>
<gene>
    <name evidence="8" type="ORF">ACFQ4L_08955</name>
</gene>
<comment type="caution">
    <text evidence="8">The sequence shown here is derived from an EMBL/GenBank/DDBJ whole genome shotgun (WGS) entry which is preliminary data.</text>
</comment>
<keyword evidence="9" id="KW-1185">Reference proteome</keyword>
<organism evidence="8 9">
    <name type="scientific">Lapidilactobacillus mulanensis</name>
    <dbReference type="NCBI Taxonomy" id="2485999"/>
    <lineage>
        <taxon>Bacteria</taxon>
        <taxon>Bacillati</taxon>
        <taxon>Bacillota</taxon>
        <taxon>Bacilli</taxon>
        <taxon>Lactobacillales</taxon>
        <taxon>Lactobacillaceae</taxon>
        <taxon>Lapidilactobacillus</taxon>
    </lineage>
</organism>
<reference evidence="9" key="1">
    <citation type="journal article" date="2019" name="Int. J. Syst. Evol. Microbiol.">
        <title>The Global Catalogue of Microorganisms (GCM) 10K type strain sequencing project: providing services to taxonomists for standard genome sequencing and annotation.</title>
        <authorList>
            <consortium name="The Broad Institute Genomics Platform"/>
            <consortium name="The Broad Institute Genome Sequencing Center for Infectious Disease"/>
            <person name="Wu L."/>
            <person name="Ma J."/>
        </authorList>
    </citation>
    <scope>NUCLEOTIDE SEQUENCE [LARGE SCALE GENOMIC DNA]</scope>
    <source>
        <strain evidence="9">CCM 8951</strain>
    </source>
</reference>
<dbReference type="GO" id="GO:0005524">
    <property type="term" value="F:ATP binding"/>
    <property type="evidence" value="ECO:0007669"/>
    <property type="project" value="UniProtKB-KW"/>
</dbReference>
<evidence type="ECO:0000256" key="6">
    <source>
        <dbReference type="ARBA" id="ARBA00023136"/>
    </source>
</evidence>
<dbReference type="Proteomes" id="UP001597244">
    <property type="component" value="Unassembled WGS sequence"/>
</dbReference>
<evidence type="ECO:0000259" key="7">
    <source>
        <dbReference type="PROSITE" id="PS50893"/>
    </source>
</evidence>
<dbReference type="PROSITE" id="PS50893">
    <property type="entry name" value="ABC_TRANSPORTER_2"/>
    <property type="match status" value="1"/>
</dbReference>
<proteinExistence type="predicted"/>
<dbReference type="EMBL" id="JBHTOF010000098">
    <property type="protein sequence ID" value="MFD1466188.1"/>
    <property type="molecule type" value="Genomic_DNA"/>
</dbReference>
<evidence type="ECO:0000313" key="9">
    <source>
        <dbReference type="Proteomes" id="UP001597244"/>
    </source>
</evidence>
<dbReference type="PROSITE" id="PS00211">
    <property type="entry name" value="ABC_TRANSPORTER_1"/>
    <property type="match status" value="1"/>
</dbReference>
<keyword evidence="3" id="KW-1003">Cell membrane</keyword>
<evidence type="ECO:0000256" key="4">
    <source>
        <dbReference type="ARBA" id="ARBA00022741"/>
    </source>
</evidence>
<dbReference type="InterPro" id="IPR003439">
    <property type="entry name" value="ABC_transporter-like_ATP-bd"/>
</dbReference>
<dbReference type="SMART" id="SM00382">
    <property type="entry name" value="AAA"/>
    <property type="match status" value="1"/>
</dbReference>
<dbReference type="InterPro" id="IPR050166">
    <property type="entry name" value="ABC_transporter_ATP-bind"/>
</dbReference>
<keyword evidence="6" id="KW-0472">Membrane</keyword>
<keyword evidence="5 8" id="KW-0067">ATP-binding</keyword>
<feature type="domain" description="ABC transporter" evidence="7">
    <location>
        <begin position="9"/>
        <end position="256"/>
    </location>
</feature>
<dbReference type="Gene3D" id="3.40.50.300">
    <property type="entry name" value="P-loop containing nucleotide triphosphate hydrolases"/>
    <property type="match status" value="1"/>
</dbReference>
<comment type="subcellular location">
    <subcellularLocation>
        <location evidence="1">Cell membrane</location>
        <topology evidence="1">Peripheral membrane protein</topology>
    </subcellularLocation>
</comment>
<evidence type="ECO:0000313" key="8">
    <source>
        <dbReference type="EMBL" id="MFD1466188.1"/>
    </source>
</evidence>
<dbReference type="InterPro" id="IPR027417">
    <property type="entry name" value="P-loop_NTPase"/>
</dbReference>
<name>A0ABW4DQT6_9LACO</name>
<keyword evidence="2" id="KW-0813">Transport</keyword>
<evidence type="ECO:0000256" key="1">
    <source>
        <dbReference type="ARBA" id="ARBA00004202"/>
    </source>
</evidence>
<dbReference type="InterPro" id="IPR003593">
    <property type="entry name" value="AAA+_ATPase"/>
</dbReference>
<dbReference type="SUPFAM" id="SSF52540">
    <property type="entry name" value="P-loop containing nucleoside triphosphate hydrolases"/>
    <property type="match status" value="1"/>
</dbReference>
<protein>
    <submittedName>
        <fullName evidence="8">ABC transporter ATP-binding protein</fullName>
    </submittedName>
</protein>
<evidence type="ECO:0000256" key="5">
    <source>
        <dbReference type="ARBA" id="ARBA00022840"/>
    </source>
</evidence>
<dbReference type="RefSeq" id="WP_125578052.1">
    <property type="nucleotide sequence ID" value="NZ_JBHTOF010000098.1"/>
</dbReference>
<dbReference type="PANTHER" id="PTHR42788:SF7">
    <property type="entry name" value="NITRATE ABC TRANSPORTER ATP-BINDING PROTEIN"/>
    <property type="match status" value="1"/>
</dbReference>
<sequence>MSKTSAEILKLENVVTYVNRHTPNENMILRHLDLTIHRGDFITVLGTNGAGKSTLFNVIAGTLPLDEGRIQHLGHDLNKVSPERRANFIARVFQDPKLGTAPRMTVSENLLLASKRGQRRTLRPRELKQHQAAFRETLATMGDGLEDHLDTATENLSGGQRQALSFLMATQQRPDLLLLDEHTAALDPKTSEQLMKQTNETITKQQLTCLMITHHLDDALKYGNRLIVLNAGVITLDVSGAEKQALTKTKLLEFFGNIE</sequence>
<dbReference type="Pfam" id="PF00005">
    <property type="entry name" value="ABC_tran"/>
    <property type="match status" value="1"/>
</dbReference>
<dbReference type="InterPro" id="IPR017871">
    <property type="entry name" value="ABC_transporter-like_CS"/>
</dbReference>
<dbReference type="PANTHER" id="PTHR42788">
    <property type="entry name" value="TAURINE IMPORT ATP-BINDING PROTEIN-RELATED"/>
    <property type="match status" value="1"/>
</dbReference>
<evidence type="ECO:0000256" key="3">
    <source>
        <dbReference type="ARBA" id="ARBA00022475"/>
    </source>
</evidence>
<keyword evidence="4" id="KW-0547">Nucleotide-binding</keyword>